<dbReference type="EMBL" id="JASPKY010000253">
    <property type="protein sequence ID" value="KAK9716750.1"/>
    <property type="molecule type" value="Genomic_DNA"/>
</dbReference>
<evidence type="ECO:0000313" key="1">
    <source>
        <dbReference type="EMBL" id="KAK9716750.1"/>
    </source>
</evidence>
<organism evidence="1 2">
    <name type="scientific">Popillia japonica</name>
    <name type="common">Japanese beetle</name>
    <dbReference type="NCBI Taxonomy" id="7064"/>
    <lineage>
        <taxon>Eukaryota</taxon>
        <taxon>Metazoa</taxon>
        <taxon>Ecdysozoa</taxon>
        <taxon>Arthropoda</taxon>
        <taxon>Hexapoda</taxon>
        <taxon>Insecta</taxon>
        <taxon>Pterygota</taxon>
        <taxon>Neoptera</taxon>
        <taxon>Endopterygota</taxon>
        <taxon>Coleoptera</taxon>
        <taxon>Polyphaga</taxon>
        <taxon>Scarabaeiformia</taxon>
        <taxon>Scarabaeidae</taxon>
        <taxon>Rutelinae</taxon>
        <taxon>Popillia</taxon>
    </lineage>
</organism>
<name>A0AAW1KG89_POPJA</name>
<keyword evidence="2" id="KW-1185">Reference proteome</keyword>
<dbReference type="AlphaFoldDB" id="A0AAW1KG89"/>
<gene>
    <name evidence="1" type="ORF">QE152_g24549</name>
</gene>
<comment type="caution">
    <text evidence="1">The sequence shown here is derived from an EMBL/GenBank/DDBJ whole genome shotgun (WGS) entry which is preliminary data.</text>
</comment>
<protein>
    <submittedName>
        <fullName evidence="1">Uncharacterized protein</fullName>
    </submittedName>
</protein>
<dbReference type="Proteomes" id="UP001458880">
    <property type="component" value="Unassembled WGS sequence"/>
</dbReference>
<proteinExistence type="predicted"/>
<evidence type="ECO:0000313" key="2">
    <source>
        <dbReference type="Proteomes" id="UP001458880"/>
    </source>
</evidence>
<accession>A0AAW1KG89</accession>
<sequence>MTQNRKRGRNVHEDEIEFMPLSKRINNLHINNTLLLSHANNDASVSTSNIEWGPGPPYLQNVTSSIPTPPESVQSLDWNNSIPQYCPTLTESENPYYFNINKLLFEMYWERQQRVGSAM</sequence>
<reference evidence="1 2" key="1">
    <citation type="journal article" date="2024" name="BMC Genomics">
        <title>De novo assembly and annotation of Popillia japonica's genome with initial clues to its potential as an invasive pest.</title>
        <authorList>
            <person name="Cucini C."/>
            <person name="Boschi S."/>
            <person name="Funari R."/>
            <person name="Cardaioli E."/>
            <person name="Iannotti N."/>
            <person name="Marturano G."/>
            <person name="Paoli F."/>
            <person name="Bruttini M."/>
            <person name="Carapelli A."/>
            <person name="Frati F."/>
            <person name="Nardi F."/>
        </authorList>
    </citation>
    <scope>NUCLEOTIDE SEQUENCE [LARGE SCALE GENOMIC DNA]</scope>
    <source>
        <strain evidence="1">DMR45628</strain>
    </source>
</reference>